<comment type="similarity">
    <text evidence="1">Belongs to the TolB family.</text>
</comment>
<protein>
    <submittedName>
        <fullName evidence="2">TolB family protein</fullName>
    </submittedName>
</protein>
<dbReference type="Proteomes" id="UP001597046">
    <property type="component" value="Unassembled WGS sequence"/>
</dbReference>
<sequence length="311" mass="33055">MDPLVAPSASVLTNLDGHLRILRADGTGGKVAVPSIDAEGTQDEVLLGDWSPDGNRLSFTRVDRSGTILRASVWVANSDGSGARQVYSCPAPCQRAGIAAWSPGGDQLAYVVTDTDASRTVGVRSAVEVVSVASGRPRVVVESRDRLVDFAYPRWSPDGRRLVVQVTRLKEPLSATSDGSGAPSVAVVDVAGPPGQAPRVLAPQLPGGHPDWSWKTDTIIFATNDPEVVQQDGAERNLWTVRPDGSELRQVTRFVRPAMAAQPSWTSDGTIAFLHCVAMPECYLAYATADGSVVQTPQQLAGLWPRVKPVA</sequence>
<keyword evidence="3" id="KW-1185">Reference proteome</keyword>
<dbReference type="InterPro" id="IPR011042">
    <property type="entry name" value="6-blade_b-propeller_TolB-like"/>
</dbReference>
<comment type="caution">
    <text evidence="2">The sequence shown here is derived from an EMBL/GenBank/DDBJ whole genome shotgun (WGS) entry which is preliminary data.</text>
</comment>
<dbReference type="Gene3D" id="2.120.10.30">
    <property type="entry name" value="TolB, C-terminal domain"/>
    <property type="match status" value="1"/>
</dbReference>
<dbReference type="EMBL" id="JBHTKH010000026">
    <property type="protein sequence ID" value="MFD1056778.1"/>
    <property type="molecule type" value="Genomic_DNA"/>
</dbReference>
<evidence type="ECO:0000313" key="3">
    <source>
        <dbReference type="Proteomes" id="UP001597046"/>
    </source>
</evidence>
<name>A0ABW3N1Q2_9MICO</name>
<organism evidence="2 3">
    <name type="scientific">Terrabacter terrigena</name>
    <dbReference type="NCBI Taxonomy" id="574718"/>
    <lineage>
        <taxon>Bacteria</taxon>
        <taxon>Bacillati</taxon>
        <taxon>Actinomycetota</taxon>
        <taxon>Actinomycetes</taxon>
        <taxon>Micrococcales</taxon>
        <taxon>Intrasporangiaceae</taxon>
        <taxon>Terrabacter</taxon>
    </lineage>
</organism>
<dbReference type="InterPro" id="IPR011659">
    <property type="entry name" value="WD40"/>
</dbReference>
<dbReference type="PANTHER" id="PTHR36842:SF1">
    <property type="entry name" value="PROTEIN TOLB"/>
    <property type="match status" value="1"/>
</dbReference>
<dbReference type="Pfam" id="PF07676">
    <property type="entry name" value="PD40"/>
    <property type="match status" value="1"/>
</dbReference>
<reference evidence="3" key="1">
    <citation type="journal article" date="2019" name="Int. J. Syst. Evol. Microbiol.">
        <title>The Global Catalogue of Microorganisms (GCM) 10K type strain sequencing project: providing services to taxonomists for standard genome sequencing and annotation.</title>
        <authorList>
            <consortium name="The Broad Institute Genomics Platform"/>
            <consortium name="The Broad Institute Genome Sequencing Center for Infectious Disease"/>
            <person name="Wu L."/>
            <person name="Ma J."/>
        </authorList>
    </citation>
    <scope>NUCLEOTIDE SEQUENCE [LARGE SCALE GENOMIC DNA]</scope>
    <source>
        <strain evidence="3">CCUG 57508</strain>
    </source>
</reference>
<gene>
    <name evidence="2" type="ORF">ACFQ2V_20930</name>
</gene>
<evidence type="ECO:0000313" key="2">
    <source>
        <dbReference type="EMBL" id="MFD1056778.1"/>
    </source>
</evidence>
<dbReference type="PANTHER" id="PTHR36842">
    <property type="entry name" value="PROTEIN TOLB HOMOLOG"/>
    <property type="match status" value="1"/>
</dbReference>
<dbReference type="SUPFAM" id="SSF82171">
    <property type="entry name" value="DPP6 N-terminal domain-like"/>
    <property type="match status" value="1"/>
</dbReference>
<evidence type="ECO:0000256" key="1">
    <source>
        <dbReference type="ARBA" id="ARBA00009820"/>
    </source>
</evidence>
<accession>A0ABW3N1Q2</accession>
<proteinExistence type="inferred from homology"/>